<dbReference type="Pfam" id="PF01243">
    <property type="entry name" value="PNPOx_N"/>
    <property type="match status" value="1"/>
</dbReference>
<dbReference type="Proteomes" id="UP000289482">
    <property type="component" value="Unassembled WGS sequence"/>
</dbReference>
<evidence type="ECO:0000313" key="3">
    <source>
        <dbReference type="EMBL" id="RXS71094.1"/>
    </source>
</evidence>
<evidence type="ECO:0000259" key="2">
    <source>
        <dbReference type="Pfam" id="PF01243"/>
    </source>
</evidence>
<dbReference type="RefSeq" id="WP_129244017.1">
    <property type="nucleotide sequence ID" value="NZ_JABZEL010000015.1"/>
</dbReference>
<keyword evidence="4" id="KW-1185">Reference proteome</keyword>
<organism evidence="3 4">
    <name type="scientific">Streptomyces sioyaensis</name>
    <dbReference type="NCBI Taxonomy" id="67364"/>
    <lineage>
        <taxon>Bacteria</taxon>
        <taxon>Bacillati</taxon>
        <taxon>Actinomycetota</taxon>
        <taxon>Actinomycetes</taxon>
        <taxon>Kitasatosporales</taxon>
        <taxon>Streptomycetaceae</taxon>
        <taxon>Streptomyces</taxon>
    </lineage>
</organism>
<dbReference type="InterPro" id="IPR011576">
    <property type="entry name" value="Pyridox_Oxase_N"/>
</dbReference>
<dbReference type="GO" id="GO:0070967">
    <property type="term" value="F:coenzyme F420 binding"/>
    <property type="evidence" value="ECO:0007669"/>
    <property type="project" value="TreeGrafter"/>
</dbReference>
<dbReference type="Gene3D" id="2.30.110.10">
    <property type="entry name" value="Electron Transport, Fmn-binding Protein, Chain A"/>
    <property type="match status" value="1"/>
</dbReference>
<reference evidence="3 4" key="1">
    <citation type="submission" date="2019-01" db="EMBL/GenBank/DDBJ databases">
        <title>Draft genome sequences of the type strain Streptomyces sioyaensis DSM 40032 and its novel strain, TM32, a thermotolerant antibiotics-producing actinobacterium.</title>
        <authorList>
            <person name="Nakaew N."/>
            <person name="Lumyong S."/>
            <person name="Sloan W.T."/>
            <person name="Sungthong R."/>
        </authorList>
    </citation>
    <scope>NUCLEOTIDE SEQUENCE [LARGE SCALE GENOMIC DNA]</scope>
    <source>
        <strain evidence="3 4">DSM 40032</strain>
    </source>
</reference>
<accession>A0A4Q1RC50</accession>
<dbReference type="GeneID" id="95776659"/>
<dbReference type="PANTHER" id="PTHR35176">
    <property type="entry name" value="HEME OXYGENASE HI_0854-RELATED"/>
    <property type="match status" value="1"/>
</dbReference>
<sequence length="149" mass="16408">MPAMTTGEARERFARARVAHLATIDESVRPHLVPVVFAVTGDTVSTADTVVFAVDHKPKRTAQLKRLANIRAHPEVCLLVDDYAEDWDLLWWARADGTATVLPPAETSTASARYVGLLSEKYGQQYADRPPAGPVVEIVVSRWSGWRAV</sequence>
<name>A0A4Q1RC50_9ACTN</name>
<dbReference type="PANTHER" id="PTHR35176:SF2">
    <property type="entry name" value="F420H(2)-DEPENDENT REDUCTASE RV1155"/>
    <property type="match status" value="1"/>
</dbReference>
<dbReference type="InterPro" id="IPR012349">
    <property type="entry name" value="Split_barrel_FMN-bd"/>
</dbReference>
<dbReference type="EMBL" id="SDIF01000002">
    <property type="protein sequence ID" value="RXS71094.1"/>
    <property type="molecule type" value="Genomic_DNA"/>
</dbReference>
<keyword evidence="1" id="KW-0560">Oxidoreductase</keyword>
<evidence type="ECO:0000313" key="4">
    <source>
        <dbReference type="Proteomes" id="UP000289482"/>
    </source>
</evidence>
<dbReference type="AlphaFoldDB" id="A0A4Q1RC50"/>
<comment type="caution">
    <text evidence="3">The sequence shown here is derived from an EMBL/GenBank/DDBJ whole genome shotgun (WGS) entry which is preliminary data.</text>
</comment>
<gene>
    <name evidence="3" type="ORF">EST54_01415</name>
</gene>
<proteinExistence type="predicted"/>
<feature type="domain" description="Pyridoxamine 5'-phosphate oxidase N-terminal" evidence="2">
    <location>
        <begin position="6"/>
        <end position="146"/>
    </location>
</feature>
<dbReference type="NCBIfam" id="TIGR03668">
    <property type="entry name" value="Rv0121_F420"/>
    <property type="match status" value="1"/>
</dbReference>
<dbReference type="GO" id="GO:0005829">
    <property type="term" value="C:cytosol"/>
    <property type="evidence" value="ECO:0007669"/>
    <property type="project" value="TreeGrafter"/>
</dbReference>
<protein>
    <submittedName>
        <fullName evidence="3">TIGR03668 family PPOX class F420-dependent oxidoreductase</fullName>
    </submittedName>
</protein>
<dbReference type="InterPro" id="IPR052019">
    <property type="entry name" value="F420H2_bilvrd_red/Heme_oxyg"/>
</dbReference>
<evidence type="ECO:0000256" key="1">
    <source>
        <dbReference type="ARBA" id="ARBA00023002"/>
    </source>
</evidence>
<dbReference type="InterPro" id="IPR019967">
    <property type="entry name" value="F420-dep_enz_PPOX_Rv0121"/>
</dbReference>
<dbReference type="GO" id="GO:0016627">
    <property type="term" value="F:oxidoreductase activity, acting on the CH-CH group of donors"/>
    <property type="evidence" value="ECO:0007669"/>
    <property type="project" value="TreeGrafter"/>
</dbReference>
<dbReference type="SUPFAM" id="SSF50475">
    <property type="entry name" value="FMN-binding split barrel"/>
    <property type="match status" value="1"/>
</dbReference>